<dbReference type="PANTHER" id="PTHR40661:SF3">
    <property type="entry name" value="FELS-1 PROPHAGE TRANSCRIPTIONAL REGULATOR"/>
    <property type="match status" value="1"/>
</dbReference>
<evidence type="ECO:0000313" key="8">
    <source>
        <dbReference type="Proteomes" id="UP000242561"/>
    </source>
</evidence>
<dbReference type="KEGG" id="sphl:LPB140_04265"/>
<name>A0A1L3JAI5_9SPHN</name>
<dbReference type="PROSITE" id="PS00501">
    <property type="entry name" value="SPASE_I_1"/>
    <property type="match status" value="1"/>
</dbReference>
<keyword evidence="2" id="KW-0378">Hydrolase</keyword>
<keyword evidence="5" id="KW-0804">Transcription</keyword>
<dbReference type="EMBL" id="CP018154">
    <property type="protein sequence ID" value="APG62150.1"/>
    <property type="molecule type" value="Genomic_DNA"/>
</dbReference>
<dbReference type="GO" id="GO:0003677">
    <property type="term" value="F:DNA binding"/>
    <property type="evidence" value="ECO:0007669"/>
    <property type="project" value="UniProtKB-KW"/>
</dbReference>
<dbReference type="InterPro" id="IPR019756">
    <property type="entry name" value="Pept_S26A_signal_pept_1_Ser-AS"/>
</dbReference>
<proteinExistence type="predicted"/>
<dbReference type="OrthoDB" id="528805at2"/>
<evidence type="ECO:0000256" key="3">
    <source>
        <dbReference type="ARBA" id="ARBA00023015"/>
    </source>
</evidence>
<keyword evidence="3" id="KW-0805">Transcription regulation</keyword>
<reference evidence="7 8" key="1">
    <citation type="submission" date="2016-11" db="EMBL/GenBank/DDBJ databases">
        <title>Sphingorhabdus sp. LPB0140, isolated from marine environment.</title>
        <authorList>
            <person name="Kim E."/>
            <person name="Yi H."/>
        </authorList>
    </citation>
    <scope>NUCLEOTIDE SEQUENCE [LARGE SCALE GENOMIC DNA]</scope>
    <source>
        <strain evidence="7 8">LPB0140</strain>
    </source>
</reference>
<dbReference type="AlphaFoldDB" id="A0A1L3JAI5"/>
<accession>A0A1L3JAI5</accession>
<dbReference type="GO" id="GO:0006508">
    <property type="term" value="P:proteolysis"/>
    <property type="evidence" value="ECO:0007669"/>
    <property type="project" value="UniProtKB-KW"/>
</dbReference>
<dbReference type="Proteomes" id="UP000242561">
    <property type="component" value="Chromosome"/>
</dbReference>
<dbReference type="CDD" id="cd06529">
    <property type="entry name" value="S24_LexA-like"/>
    <property type="match status" value="1"/>
</dbReference>
<dbReference type="RefSeq" id="WP_072558800.1">
    <property type="nucleotide sequence ID" value="NZ_CP018154.1"/>
</dbReference>
<dbReference type="GO" id="GO:0016020">
    <property type="term" value="C:membrane"/>
    <property type="evidence" value="ECO:0007669"/>
    <property type="project" value="InterPro"/>
</dbReference>
<evidence type="ECO:0000313" key="7">
    <source>
        <dbReference type="EMBL" id="APG62150.1"/>
    </source>
</evidence>
<evidence type="ECO:0000256" key="4">
    <source>
        <dbReference type="ARBA" id="ARBA00023125"/>
    </source>
</evidence>
<evidence type="ECO:0000256" key="5">
    <source>
        <dbReference type="ARBA" id="ARBA00023163"/>
    </source>
</evidence>
<keyword evidence="4" id="KW-0238">DNA-binding</keyword>
<evidence type="ECO:0000256" key="1">
    <source>
        <dbReference type="ARBA" id="ARBA00022670"/>
    </source>
</evidence>
<protein>
    <recommendedName>
        <fullName evidence="6">Peptidase S24/S26A/S26B/S26C domain-containing protein</fullName>
    </recommendedName>
</protein>
<keyword evidence="8" id="KW-1185">Reference proteome</keyword>
<evidence type="ECO:0000256" key="2">
    <source>
        <dbReference type="ARBA" id="ARBA00022801"/>
    </source>
</evidence>
<dbReference type="Gene3D" id="2.10.109.10">
    <property type="entry name" value="Umud Fragment, subunit A"/>
    <property type="match status" value="1"/>
</dbReference>
<dbReference type="Pfam" id="PF00717">
    <property type="entry name" value="Peptidase_S24"/>
    <property type="match status" value="1"/>
</dbReference>
<dbReference type="InterPro" id="IPR039418">
    <property type="entry name" value="LexA-like"/>
</dbReference>
<gene>
    <name evidence="7" type="ORF">LPB140_04265</name>
</gene>
<dbReference type="STRING" id="1913578.LPB140_04265"/>
<evidence type="ECO:0000259" key="6">
    <source>
        <dbReference type="Pfam" id="PF00717"/>
    </source>
</evidence>
<dbReference type="PANTHER" id="PTHR40661">
    <property type="match status" value="1"/>
</dbReference>
<feature type="domain" description="Peptidase S24/S26A/S26B/S26C" evidence="6">
    <location>
        <begin position="107"/>
        <end position="226"/>
    </location>
</feature>
<sequence length="232" mass="26169">MESNEIRSNLDQIIHERGESYVILSRLIGRNDAYIQQFIKRGSPKKLEESDRRTISRYLGVCESILGGPERIEPNNPNNNAPKNINLAEHPNADMVTVPILDIGASAGAGAFDRAEMGGEYPRGHVAFDPLWLRSKGMRSHKLSMILVEGESMEPTLPNGADILIDHQQSIIENGHIYVLRHEGQILVKRLLRDKNGGLLIRSDNNDYADIYLTDIDNIQIIGRVIWYGRYI</sequence>
<dbReference type="InterPro" id="IPR036286">
    <property type="entry name" value="LexA/Signal_pep-like_sf"/>
</dbReference>
<keyword evidence="1" id="KW-0645">Protease</keyword>
<dbReference type="InterPro" id="IPR015927">
    <property type="entry name" value="Peptidase_S24_S26A/B/C"/>
</dbReference>
<organism evidence="7 8">
    <name type="scientific">Sphingorhabdus lutea</name>
    <dbReference type="NCBI Taxonomy" id="1913578"/>
    <lineage>
        <taxon>Bacteria</taxon>
        <taxon>Pseudomonadati</taxon>
        <taxon>Pseudomonadota</taxon>
        <taxon>Alphaproteobacteria</taxon>
        <taxon>Sphingomonadales</taxon>
        <taxon>Sphingomonadaceae</taxon>
        <taxon>Sphingorhabdus</taxon>
    </lineage>
</organism>
<dbReference type="SUPFAM" id="SSF51306">
    <property type="entry name" value="LexA/Signal peptidase"/>
    <property type="match status" value="1"/>
</dbReference>
<dbReference type="GO" id="GO:0004252">
    <property type="term" value="F:serine-type endopeptidase activity"/>
    <property type="evidence" value="ECO:0007669"/>
    <property type="project" value="InterPro"/>
</dbReference>